<evidence type="ECO:0000256" key="2">
    <source>
        <dbReference type="SAM" id="Phobius"/>
    </source>
</evidence>
<comment type="caution">
    <text evidence="4">The sequence shown here is derived from an EMBL/GenBank/DDBJ whole genome shotgun (WGS) entry which is preliminary data.</text>
</comment>
<keyword evidence="2" id="KW-1133">Transmembrane helix</keyword>
<feature type="transmembrane region" description="Helical" evidence="2">
    <location>
        <begin position="189"/>
        <end position="207"/>
    </location>
</feature>
<protein>
    <recommendedName>
        <fullName evidence="3">DUF7703 domain-containing protein</fullName>
    </recommendedName>
</protein>
<feature type="transmembrane region" description="Helical" evidence="2">
    <location>
        <begin position="147"/>
        <end position="169"/>
    </location>
</feature>
<evidence type="ECO:0000259" key="3">
    <source>
        <dbReference type="Pfam" id="PF24802"/>
    </source>
</evidence>
<sequence>MNLGNHDGDALLDTLLSARSSTAVNAGYTVASDDAIVKSTESTLHNKFFVVAFISIALYNVIELTCIILGTFKKRSGLYFWSFCVATAGIAPYSIAFLLIDFHIHLEGIYGYVTMIVIGWSCTVTGQSLVLYSRLHLIDHKRRHLRLVLAMIITNAIVLHSLATIMIFGANSTYHANLFRKPYSIVEKVQVTIFFLQELTISLLYIWATCKYFHQSTLHARSDSARLLWHLIAVNVVVIILDCTILGLQYADLYELQTAYKGMAYSVKLKLEFRILNDLVNITRTAGTSSSSGQDYLHSGSRTVPDSLGSSVPRGSIVPVATRNDPRAPPQLTRPRTVEAAARTHVGLQNDSVETVE</sequence>
<dbReference type="InterPro" id="IPR056120">
    <property type="entry name" value="DUF7703"/>
</dbReference>
<evidence type="ECO:0000313" key="4">
    <source>
        <dbReference type="EMBL" id="SPN96645.1"/>
    </source>
</evidence>
<feature type="domain" description="DUF7703" evidence="3">
    <location>
        <begin position="49"/>
        <end position="287"/>
    </location>
</feature>
<dbReference type="PANTHER" id="PTHR37013:SF4">
    <property type="entry name" value="INTEGRAL MEMBRANE PROTEIN"/>
    <property type="match status" value="1"/>
</dbReference>
<proteinExistence type="predicted"/>
<dbReference type="EMBL" id="ONZQ02000001">
    <property type="protein sequence ID" value="SPN96645.1"/>
    <property type="molecule type" value="Genomic_DNA"/>
</dbReference>
<feature type="transmembrane region" description="Helical" evidence="2">
    <location>
        <begin position="112"/>
        <end position="135"/>
    </location>
</feature>
<feature type="transmembrane region" description="Helical" evidence="2">
    <location>
        <begin position="227"/>
        <end position="251"/>
    </location>
</feature>
<dbReference type="AlphaFoldDB" id="A0AAE8SQM1"/>
<feature type="transmembrane region" description="Helical" evidence="2">
    <location>
        <begin position="48"/>
        <end position="71"/>
    </location>
</feature>
<feature type="transmembrane region" description="Helical" evidence="2">
    <location>
        <begin position="78"/>
        <end position="100"/>
    </location>
</feature>
<name>A0AAE8SQM1_9PEZI</name>
<gene>
    <name evidence="4" type="ORF">DNG_00166</name>
</gene>
<dbReference type="PANTHER" id="PTHR37013">
    <property type="entry name" value="INTEGRAL MEMBRANE PROTEIN (AFU_ORTHOLOGUE AFUA_1G05950)-RELATED"/>
    <property type="match status" value="1"/>
</dbReference>
<organism evidence="4 5">
    <name type="scientific">Cephalotrichum gorgonifer</name>
    <dbReference type="NCBI Taxonomy" id="2041049"/>
    <lineage>
        <taxon>Eukaryota</taxon>
        <taxon>Fungi</taxon>
        <taxon>Dikarya</taxon>
        <taxon>Ascomycota</taxon>
        <taxon>Pezizomycotina</taxon>
        <taxon>Sordariomycetes</taxon>
        <taxon>Hypocreomycetidae</taxon>
        <taxon>Microascales</taxon>
        <taxon>Microascaceae</taxon>
        <taxon>Cephalotrichum</taxon>
    </lineage>
</organism>
<keyword evidence="2" id="KW-0472">Membrane</keyword>
<feature type="region of interest" description="Disordered" evidence="1">
    <location>
        <begin position="286"/>
        <end position="357"/>
    </location>
</feature>
<keyword evidence="5" id="KW-1185">Reference proteome</keyword>
<dbReference type="Proteomes" id="UP001187682">
    <property type="component" value="Unassembled WGS sequence"/>
</dbReference>
<feature type="compositionally biased region" description="Polar residues" evidence="1">
    <location>
        <begin position="347"/>
        <end position="357"/>
    </location>
</feature>
<dbReference type="Pfam" id="PF24802">
    <property type="entry name" value="DUF7703"/>
    <property type="match status" value="1"/>
</dbReference>
<evidence type="ECO:0000256" key="1">
    <source>
        <dbReference type="SAM" id="MobiDB-lite"/>
    </source>
</evidence>
<reference evidence="4" key="1">
    <citation type="submission" date="2018-03" db="EMBL/GenBank/DDBJ databases">
        <authorList>
            <person name="Guldener U."/>
        </authorList>
    </citation>
    <scope>NUCLEOTIDE SEQUENCE</scope>
</reference>
<evidence type="ECO:0000313" key="5">
    <source>
        <dbReference type="Proteomes" id="UP001187682"/>
    </source>
</evidence>
<feature type="compositionally biased region" description="Polar residues" evidence="1">
    <location>
        <begin position="286"/>
        <end position="310"/>
    </location>
</feature>
<keyword evidence="2" id="KW-0812">Transmembrane</keyword>
<accession>A0AAE8SQM1</accession>